<protein>
    <submittedName>
        <fullName evidence="1">Uncharacterized protein</fullName>
    </submittedName>
</protein>
<evidence type="ECO:0000313" key="1">
    <source>
        <dbReference type="EMBL" id="ABF96931.1"/>
    </source>
</evidence>
<dbReference type="EMBL" id="DP000009">
    <property type="protein sequence ID" value="ABF96931.1"/>
    <property type="molecule type" value="Genomic_DNA"/>
</dbReference>
<dbReference type="AlphaFoldDB" id="Q10IQ8"/>
<reference evidence="1" key="2">
    <citation type="submission" date="2006-06" db="EMBL/GenBank/DDBJ databases">
        <authorList>
            <person name="Buell R."/>
            <person name="Wing R.A."/>
            <person name="McCombie W.A."/>
            <person name="Ouyang S."/>
        </authorList>
    </citation>
    <scope>NUCLEOTIDE SEQUENCE</scope>
</reference>
<accession>Q10IQ8</accession>
<proteinExistence type="predicted"/>
<gene>
    <name evidence="1" type="ordered locus">LOC_Os03g33384</name>
</gene>
<name>Q10IQ8_ORYSJ</name>
<reference evidence="1" key="1">
    <citation type="journal article" date="2005" name="Genome Res.">
        <title>Sequence, annotation, and analysis of synteny between rice chromosome 3 and diverged grass species.</title>
        <authorList>
            <consortium name="Rice Chromosome 3 Sequencing Consortium"/>
            <person name="Buell C.R."/>
            <person name="Yuan Q."/>
            <person name="Ouyang S."/>
            <person name="Liu J."/>
            <person name="Zhu W."/>
            <person name="Wang A."/>
            <person name="Maiti R."/>
            <person name="Haas B."/>
            <person name="Wortman J."/>
            <person name="Pertea M."/>
            <person name="Jones K.M."/>
            <person name="Kim M."/>
            <person name="Overton L."/>
            <person name="Tsitrin T."/>
            <person name="Fadrosh D."/>
            <person name="Bera J."/>
            <person name="Weaver B."/>
            <person name="Jin S."/>
            <person name="Johri S."/>
            <person name="Reardon M."/>
            <person name="Webb K."/>
            <person name="Hill J."/>
            <person name="Moffat K."/>
            <person name="Tallon L."/>
            <person name="Van Aken S."/>
            <person name="Lewis M."/>
            <person name="Utterback T."/>
            <person name="Feldblyum T."/>
            <person name="Zismann V."/>
            <person name="Iobst S."/>
            <person name="Hsiao J."/>
            <person name="de Vazeille A.R."/>
            <person name="Salzberg S.L."/>
            <person name="White O."/>
            <person name="Fraser C."/>
            <person name="Yu Y."/>
            <person name="Kim H."/>
            <person name="Rambo T."/>
            <person name="Currie J."/>
            <person name="Collura K."/>
            <person name="Kernodle-Thompson S."/>
            <person name="Wei F."/>
            <person name="Kudrna K."/>
            <person name="Ammiraju J.S."/>
            <person name="Luo M."/>
            <person name="Goicoechea J.L."/>
            <person name="Wing R.A."/>
            <person name="Henry D."/>
            <person name="Oates R."/>
            <person name="Palmer M."/>
            <person name="Pries G."/>
            <person name="Saski C."/>
            <person name="Simmons J."/>
            <person name="Soderlund C."/>
            <person name="Nelson W."/>
            <person name="de la Bastide M."/>
            <person name="Spiegel L."/>
            <person name="Nascimento L."/>
            <person name="Huang E."/>
            <person name="Preston R."/>
            <person name="Zutavern T."/>
            <person name="Palmer L."/>
            <person name="O'Shaughnessy A."/>
            <person name="Dike S."/>
            <person name="McCombie W.R."/>
            <person name="Minx P."/>
            <person name="Cordum H."/>
            <person name="Wilson R."/>
            <person name="Jin W."/>
            <person name="Lee H.R."/>
            <person name="Jiang J."/>
            <person name="Jackson S."/>
        </authorList>
    </citation>
    <scope>NUCLEOTIDE SEQUENCE [LARGE SCALE GENOMIC DNA]</scope>
</reference>
<organism evidence="1">
    <name type="scientific">Oryza sativa subsp. japonica</name>
    <name type="common">Rice</name>
    <dbReference type="NCBI Taxonomy" id="39947"/>
    <lineage>
        <taxon>Eukaryota</taxon>
        <taxon>Viridiplantae</taxon>
        <taxon>Streptophyta</taxon>
        <taxon>Embryophyta</taxon>
        <taxon>Tracheophyta</taxon>
        <taxon>Spermatophyta</taxon>
        <taxon>Magnoliopsida</taxon>
        <taxon>Liliopsida</taxon>
        <taxon>Poales</taxon>
        <taxon>Poaceae</taxon>
        <taxon>BOP clade</taxon>
        <taxon>Oryzoideae</taxon>
        <taxon>Oryzeae</taxon>
        <taxon>Oryzinae</taxon>
        <taxon>Oryza</taxon>
        <taxon>Oryza sativa</taxon>
    </lineage>
</organism>
<sequence length="54" mass="5914">MATTIIGMSSTTVILNMGWTGPARGFDGFILALNCRQQNPPHFALYSSRVKVKD</sequence>